<dbReference type="GO" id="GO:0004175">
    <property type="term" value="F:endopeptidase activity"/>
    <property type="evidence" value="ECO:0007669"/>
    <property type="project" value="TreeGrafter"/>
</dbReference>
<protein>
    <submittedName>
        <fullName evidence="1">Hydrogenase maturation protease</fullName>
    </submittedName>
</protein>
<dbReference type="EMBL" id="JEMY01000054">
    <property type="protein sequence ID" value="EXI85528.1"/>
    <property type="molecule type" value="Genomic_DNA"/>
</dbReference>
<dbReference type="GO" id="GO:0008047">
    <property type="term" value="F:enzyme activator activity"/>
    <property type="evidence" value="ECO:0007669"/>
    <property type="project" value="InterPro"/>
</dbReference>
<dbReference type="STRING" id="1454004.AW11_03449"/>
<dbReference type="PANTHER" id="PTHR30302">
    <property type="entry name" value="HYDROGENASE 1 MATURATION PROTEASE"/>
    <property type="match status" value="1"/>
</dbReference>
<dbReference type="NCBIfam" id="TIGR00072">
    <property type="entry name" value="hydrog_prot"/>
    <property type="match status" value="1"/>
</dbReference>
<dbReference type="GO" id="GO:0016485">
    <property type="term" value="P:protein processing"/>
    <property type="evidence" value="ECO:0007669"/>
    <property type="project" value="TreeGrafter"/>
</dbReference>
<organism evidence="1 2">
    <name type="scientific">Accumulibacter regalis</name>
    <dbReference type="NCBI Taxonomy" id="522306"/>
    <lineage>
        <taxon>Bacteria</taxon>
        <taxon>Pseudomonadati</taxon>
        <taxon>Pseudomonadota</taxon>
        <taxon>Betaproteobacteria</taxon>
        <taxon>Candidatus Accumulibacter</taxon>
    </lineage>
</organism>
<dbReference type="SUPFAM" id="SSF53163">
    <property type="entry name" value="HybD-like"/>
    <property type="match status" value="1"/>
</dbReference>
<dbReference type="InterPro" id="IPR000671">
    <property type="entry name" value="Peptidase_A31"/>
</dbReference>
<dbReference type="AlphaFoldDB" id="A0A011NS54"/>
<name>A0A011NS54_ACCRE</name>
<reference evidence="1" key="1">
    <citation type="submission" date="2014-02" db="EMBL/GenBank/DDBJ databases">
        <title>Expanding our view of genomic diversity in Candidatus Accumulibacter clades.</title>
        <authorList>
            <person name="Skennerton C.T."/>
            <person name="Barr J.J."/>
            <person name="Slater F.R."/>
            <person name="Bond P.L."/>
            <person name="Tyson G.W."/>
        </authorList>
    </citation>
    <scope>NUCLEOTIDE SEQUENCE [LARGE SCALE GENOMIC DNA]</scope>
</reference>
<dbReference type="PANTHER" id="PTHR30302:SF5">
    <property type="entry name" value="SLR1876 PROTEIN"/>
    <property type="match status" value="1"/>
</dbReference>
<sequence>MPLPPVLVLACGNPSRGDDALGPLLLERLQNWLDGAGLAAGFELIGDFQLQIEHALDLVGRHLVLFIDAGEQTAAPYVFRQARAAGAGAASPSTHALSPEAVLAVLPRIDHEAPPPAFVLCVRGESFALGEGLSAAASSHADAAFELLQFLCRAAERDVWLTRLGAGE</sequence>
<dbReference type="eggNOG" id="COG0680">
    <property type="taxonomic scope" value="Bacteria"/>
</dbReference>
<proteinExistence type="predicted"/>
<keyword evidence="1" id="KW-0645">Protease</keyword>
<keyword evidence="2" id="KW-1185">Reference proteome</keyword>
<gene>
    <name evidence="1" type="ORF">AW11_03449</name>
</gene>
<dbReference type="Gene3D" id="3.40.50.1450">
    <property type="entry name" value="HybD-like"/>
    <property type="match status" value="1"/>
</dbReference>
<keyword evidence="1" id="KW-0378">Hydrolase</keyword>
<dbReference type="Proteomes" id="UP000022141">
    <property type="component" value="Unassembled WGS sequence"/>
</dbReference>
<dbReference type="InterPro" id="IPR023430">
    <property type="entry name" value="Pept_HybD-like_dom_sf"/>
</dbReference>
<comment type="caution">
    <text evidence="1">The sequence shown here is derived from an EMBL/GenBank/DDBJ whole genome shotgun (WGS) entry which is preliminary data.</text>
</comment>
<evidence type="ECO:0000313" key="1">
    <source>
        <dbReference type="EMBL" id="EXI85528.1"/>
    </source>
</evidence>
<evidence type="ECO:0000313" key="2">
    <source>
        <dbReference type="Proteomes" id="UP000022141"/>
    </source>
</evidence>
<accession>A0A011NS54</accession>
<dbReference type="PATRIC" id="fig|1454004.3.peg.3547"/>